<keyword evidence="3" id="KW-1133">Transmembrane helix</keyword>
<reference evidence="6" key="1">
    <citation type="journal article" date="2019" name="Int. J. Syst. Evol. Microbiol.">
        <title>The Global Catalogue of Microorganisms (GCM) 10K type strain sequencing project: providing services to taxonomists for standard genome sequencing and annotation.</title>
        <authorList>
            <consortium name="The Broad Institute Genomics Platform"/>
            <consortium name="The Broad Institute Genome Sequencing Center for Infectious Disease"/>
            <person name="Wu L."/>
            <person name="Ma J."/>
        </authorList>
    </citation>
    <scope>NUCLEOTIDE SEQUENCE [LARGE SCALE GENOMIC DNA]</scope>
    <source>
        <strain evidence="6">CCM 7526</strain>
    </source>
</reference>
<feature type="transmembrane region" description="Helical" evidence="3">
    <location>
        <begin position="36"/>
        <end position="57"/>
    </location>
</feature>
<protein>
    <submittedName>
        <fullName evidence="5">DUF4352 domain-containing protein</fullName>
    </submittedName>
</protein>
<dbReference type="EMBL" id="JBHTMK010000006">
    <property type="protein sequence ID" value="MFD1364828.1"/>
    <property type="molecule type" value="Genomic_DNA"/>
</dbReference>
<keyword evidence="1" id="KW-0732">Signal</keyword>
<keyword evidence="6" id="KW-1185">Reference proteome</keyword>
<dbReference type="Gene3D" id="2.60.40.1240">
    <property type="match status" value="1"/>
</dbReference>
<name>A0ABW4A3T4_9ACTN</name>
<keyword evidence="3" id="KW-0812">Transmembrane</keyword>
<proteinExistence type="predicted"/>
<accession>A0ABW4A3T4</accession>
<feature type="domain" description="DUF4352" evidence="4">
    <location>
        <begin position="90"/>
        <end position="177"/>
    </location>
</feature>
<keyword evidence="3" id="KW-0472">Membrane</keyword>
<evidence type="ECO:0000313" key="5">
    <source>
        <dbReference type="EMBL" id="MFD1364828.1"/>
    </source>
</evidence>
<sequence>MTYAPHRSAPAAHRAPARRASPREDGVDVHPLRTRLWIAGGVAVSAALIAFGVWAVVTTPATVVVTVADPGDIPAADFGFEVTGLRCGVESIGPEGMAEKAAGQFCLVDLEVTNNGGEPKLFDSGAQRVQDTNGVAYAVADQAAVFLNEGSPSLLAEVEPGETVTGVLPFDVPSDVRLREATLTGAMSTPGVRVMLPDPR</sequence>
<evidence type="ECO:0000256" key="2">
    <source>
        <dbReference type="SAM" id="MobiDB-lite"/>
    </source>
</evidence>
<dbReference type="Pfam" id="PF11611">
    <property type="entry name" value="DUF4352"/>
    <property type="match status" value="1"/>
</dbReference>
<evidence type="ECO:0000256" key="1">
    <source>
        <dbReference type="ARBA" id="ARBA00022729"/>
    </source>
</evidence>
<dbReference type="InterPro" id="IPR029050">
    <property type="entry name" value="Immunoprotect_excell_Ig-like"/>
</dbReference>
<dbReference type="Proteomes" id="UP001597183">
    <property type="component" value="Unassembled WGS sequence"/>
</dbReference>
<dbReference type="RefSeq" id="WP_317789499.1">
    <property type="nucleotide sequence ID" value="NZ_AP028461.1"/>
</dbReference>
<gene>
    <name evidence="5" type="ORF">ACFQ5G_05665</name>
</gene>
<evidence type="ECO:0000313" key="6">
    <source>
        <dbReference type="Proteomes" id="UP001597183"/>
    </source>
</evidence>
<comment type="caution">
    <text evidence="5">The sequence shown here is derived from an EMBL/GenBank/DDBJ whole genome shotgun (WGS) entry which is preliminary data.</text>
</comment>
<evidence type="ECO:0000259" key="4">
    <source>
        <dbReference type="Pfam" id="PF11611"/>
    </source>
</evidence>
<dbReference type="InterPro" id="IPR029051">
    <property type="entry name" value="DUF4352"/>
</dbReference>
<organism evidence="5 6">
    <name type="scientific">Actinoplanes sichuanensis</name>
    <dbReference type="NCBI Taxonomy" id="512349"/>
    <lineage>
        <taxon>Bacteria</taxon>
        <taxon>Bacillati</taxon>
        <taxon>Actinomycetota</taxon>
        <taxon>Actinomycetes</taxon>
        <taxon>Micromonosporales</taxon>
        <taxon>Micromonosporaceae</taxon>
        <taxon>Actinoplanes</taxon>
    </lineage>
</organism>
<evidence type="ECO:0000256" key="3">
    <source>
        <dbReference type="SAM" id="Phobius"/>
    </source>
</evidence>
<feature type="compositionally biased region" description="Low complexity" evidence="2">
    <location>
        <begin position="1"/>
        <end position="14"/>
    </location>
</feature>
<feature type="region of interest" description="Disordered" evidence="2">
    <location>
        <begin position="1"/>
        <end position="26"/>
    </location>
</feature>